<dbReference type="InterPro" id="IPR041792">
    <property type="entry name" value="MPP_PAP"/>
</dbReference>
<keyword evidence="7" id="KW-1185">Reference proteome</keyword>
<reference evidence="6 7" key="1">
    <citation type="submission" date="2018-08" db="EMBL/GenBank/DDBJ databases">
        <title>Aphanomyces genome sequencing and annotation.</title>
        <authorList>
            <person name="Minardi D."/>
            <person name="Oidtmann B."/>
            <person name="Van Der Giezen M."/>
            <person name="Studholme D.J."/>
        </authorList>
    </citation>
    <scope>NUCLEOTIDE SEQUENCE [LARGE SCALE GENOMIC DNA]</scope>
    <source>
        <strain evidence="6 7">NJM0002</strain>
    </source>
</reference>
<dbReference type="InterPro" id="IPR002469">
    <property type="entry name" value="Peptidase_S9B_N"/>
</dbReference>
<dbReference type="InterPro" id="IPR029052">
    <property type="entry name" value="Metallo-depent_PP-like"/>
</dbReference>
<evidence type="ECO:0000259" key="5">
    <source>
        <dbReference type="Pfam" id="PF00930"/>
    </source>
</evidence>
<name>A0A418AU52_9STRA</name>
<evidence type="ECO:0000256" key="2">
    <source>
        <dbReference type="SAM" id="MobiDB-lite"/>
    </source>
</evidence>
<dbReference type="VEuPathDB" id="FungiDB:H310_02445"/>
<dbReference type="Pfam" id="PF00930">
    <property type="entry name" value="DPPIV_N"/>
    <property type="match status" value="1"/>
</dbReference>
<dbReference type="Pfam" id="PF00149">
    <property type="entry name" value="Metallophos"/>
    <property type="match status" value="1"/>
</dbReference>
<feature type="domain" description="Dipeptidylpeptidase IV N-terminal" evidence="5">
    <location>
        <begin position="274"/>
        <end position="526"/>
    </location>
</feature>
<keyword evidence="1" id="KW-0325">Glycoprotein</keyword>
<proteinExistence type="predicted"/>
<feature type="region of interest" description="Disordered" evidence="2">
    <location>
        <begin position="223"/>
        <end position="244"/>
    </location>
</feature>
<dbReference type="SUPFAM" id="SSF56300">
    <property type="entry name" value="Metallo-dependent phosphatases"/>
    <property type="match status" value="1"/>
</dbReference>
<dbReference type="Proteomes" id="UP000285060">
    <property type="component" value="Unassembled WGS sequence"/>
</dbReference>
<organism evidence="6 7">
    <name type="scientific">Aphanomyces invadans</name>
    <dbReference type="NCBI Taxonomy" id="157072"/>
    <lineage>
        <taxon>Eukaryota</taxon>
        <taxon>Sar</taxon>
        <taxon>Stramenopiles</taxon>
        <taxon>Oomycota</taxon>
        <taxon>Saprolegniomycetes</taxon>
        <taxon>Saprolegniales</taxon>
        <taxon>Verrucalvaceae</taxon>
        <taxon>Aphanomyces</taxon>
    </lineage>
</organism>
<evidence type="ECO:0000256" key="1">
    <source>
        <dbReference type="ARBA" id="ARBA00023180"/>
    </source>
</evidence>
<dbReference type="InterPro" id="IPR036208">
    <property type="entry name" value="VHL_sf"/>
</dbReference>
<evidence type="ECO:0000259" key="3">
    <source>
        <dbReference type="Pfam" id="PF00149"/>
    </source>
</evidence>
<evidence type="ECO:0008006" key="8">
    <source>
        <dbReference type="Google" id="ProtNLM"/>
    </source>
</evidence>
<accession>A0A418AU52</accession>
<dbReference type="InterPro" id="IPR029058">
    <property type="entry name" value="AB_hydrolase_fold"/>
</dbReference>
<protein>
    <recommendedName>
        <fullName evidence="8">Acid phosphatase</fullName>
    </recommendedName>
</protein>
<dbReference type="AlphaFoldDB" id="A0A418AU52"/>
<dbReference type="VEuPathDB" id="FungiDB:H310_02447"/>
<dbReference type="GO" id="GO:0008236">
    <property type="term" value="F:serine-type peptidase activity"/>
    <property type="evidence" value="ECO:0007669"/>
    <property type="project" value="InterPro"/>
</dbReference>
<comment type="caution">
    <text evidence="6">The sequence shown here is derived from an EMBL/GenBank/DDBJ whole genome shotgun (WGS) entry which is preliminary data.</text>
</comment>
<dbReference type="EMBL" id="QUSY01000506">
    <property type="protein sequence ID" value="RHY28920.1"/>
    <property type="molecule type" value="Genomic_DNA"/>
</dbReference>
<dbReference type="PANTHER" id="PTHR11731:SF118">
    <property type="entry name" value="BLR1971 PROTEIN"/>
    <property type="match status" value="1"/>
</dbReference>
<dbReference type="Pfam" id="PF00326">
    <property type="entry name" value="Peptidase_S9"/>
    <property type="match status" value="1"/>
</dbReference>
<feature type="region of interest" description="Disordered" evidence="2">
    <location>
        <begin position="1231"/>
        <end position="1255"/>
    </location>
</feature>
<dbReference type="Gene3D" id="3.40.50.1820">
    <property type="entry name" value="alpha/beta hydrolase"/>
    <property type="match status" value="1"/>
</dbReference>
<evidence type="ECO:0000313" key="7">
    <source>
        <dbReference type="Proteomes" id="UP000285060"/>
    </source>
</evidence>
<sequence>MEPGRWTGSAADYARAASLPQLLQGKVLNEQVEPKWSSDNTRLWYLRQTGWDGANEVCVVDIHTGKALVDNQRLKESLGSALAPTFPGVEPGRIRFTSSQSSLPLSIVLRSWFRVDLDTYTVTEEDPEAAGENDPGGVVSAARMITQHDGNETTVQFVNACSYPLHAYWVDGNGGSVDQHTYGGHVWHLKHATTKLSVAWHRAIDLPQRVRILGVDSVERMPFTPKSPPVDAASPGHNQAEGQGDTSAFNVVHNGVQLTFDGTATAYYDRMTLSPTGDYIACFKVIEPPESAKYTLTLVEHCPKPGRKHPAAQTHAYPKPGDPLPTLEPYVIHIATGRLVAVDTALCKTPYDITNLTWHPSGQWFSFLYNPRGHRFLRLVGVHIDGASRVLLEETAPTSFVLHPKHFMQHLHDTHELLWTSEQLDTRHLYMYYIPINFDDIVAPLVGFALTQGPFVVRKVVDVDIAHRTVTLAVCGLYPGEDPYHIHVVRVHLDTTQLVRLTSADGCHRPLEYSPDMSVYLDRCGDVSPLEAVDWHPPTRLAFPGRDGTSLIYGIVVFPLGYDFKTPLRVVENIYAGPHGAHVPKSFGLHLDMQKLAELGFAVVQMDGMGTAHRSKSFHDVCYQNVIDAGFPDRKLWIQALATTFPNLDLSKGVGIYGGSAGGQNAVSGLLTHGDLYTVAVADCGCHDNRVDKLWWNELWMGYPFDATVYAANSNATHVNKLQPHQRLQLAVGMLDSNVDPACTFQLVQALIDADKDFDLLCFPKGGHGAGGSPYGTLLESFKVEATGTREEGGEREQGLLEQTCANTGMPHRGLQLAQTSLVGDGSGDFMLDWVTSVDDKTSSVFYGGSKDNLAKKAEGTSAGNVVVTPSLSVQCWSARLSGLAALGPVVHYDLSATGGSSAKSFVVSGGAGTSMTWAIFGDMGSIALKKASGITLPALTSELAAKAYQGILNLGDLSYELVENAGDVYMQQLEPLTSVVPMHTTIGNMQYTIFGALPNYIRRFSGQAAGAGRASGTWSNRFYSFNAGYVHFAVIDTEVYGDQAFMTQGADGYWSASEAARSQMQQDQRDWLEYDLSRVKRKDTPFVVLCGHRPPSKIPNAITKPGNQFAAQLLPLIDQYNVDVMFFGHEHAYYSVEASIVGKYKLPPFIISGAAGNNEFIRPVSMVSMDPVFKVRKNINEYGFGYLKATADKLTWTWGQAATSSPNGASPTSTSWTLADTIEFLKKDVADPTPAGKPVSPPAIPGASNATETSGSIVHGWAERTASWRC</sequence>
<feature type="domain" description="Calcineurin-like phosphoesterase" evidence="3">
    <location>
        <begin position="922"/>
        <end position="1134"/>
    </location>
</feature>
<dbReference type="Gene3D" id="3.60.21.10">
    <property type="match status" value="1"/>
</dbReference>
<dbReference type="SUPFAM" id="SSF49468">
    <property type="entry name" value="VHL"/>
    <property type="match status" value="1"/>
</dbReference>
<feature type="domain" description="Peptidase S9 prolyl oligopeptidase catalytic" evidence="4">
    <location>
        <begin position="592"/>
        <end position="772"/>
    </location>
</feature>
<dbReference type="Gene3D" id="2.140.10.30">
    <property type="entry name" value="Dipeptidylpeptidase IV, N-terminal domain"/>
    <property type="match status" value="1"/>
</dbReference>
<dbReference type="InterPro" id="IPR004843">
    <property type="entry name" value="Calcineurin-like_PHP"/>
</dbReference>
<dbReference type="InterPro" id="IPR050278">
    <property type="entry name" value="Serine_Prot_S9B/DPPIV"/>
</dbReference>
<dbReference type="InterPro" id="IPR001375">
    <property type="entry name" value="Peptidase_S9_cat"/>
</dbReference>
<evidence type="ECO:0000259" key="4">
    <source>
        <dbReference type="Pfam" id="PF00326"/>
    </source>
</evidence>
<dbReference type="PANTHER" id="PTHR11731">
    <property type="entry name" value="PROTEASE FAMILY S9B,C DIPEPTIDYL-PEPTIDASE IV-RELATED"/>
    <property type="match status" value="1"/>
</dbReference>
<evidence type="ECO:0000313" key="6">
    <source>
        <dbReference type="EMBL" id="RHY28920.1"/>
    </source>
</evidence>
<dbReference type="SUPFAM" id="SSF53474">
    <property type="entry name" value="alpha/beta-Hydrolases"/>
    <property type="match status" value="1"/>
</dbReference>
<dbReference type="CDD" id="cd00839">
    <property type="entry name" value="MPP_PAPs"/>
    <property type="match status" value="1"/>
</dbReference>
<gene>
    <name evidence="6" type="ORF">DYB32_005594</name>
</gene>
<dbReference type="GO" id="GO:0006508">
    <property type="term" value="P:proteolysis"/>
    <property type="evidence" value="ECO:0007669"/>
    <property type="project" value="InterPro"/>
</dbReference>
<dbReference type="SUPFAM" id="SSF82171">
    <property type="entry name" value="DPP6 N-terminal domain-like"/>
    <property type="match status" value="1"/>
</dbReference>